<reference evidence="3 4" key="1">
    <citation type="journal article" date="2022" name="Syst. Appl. Microbiol.">
        <title>Rhodopirellula aestuarii sp. nov., a novel member of the genus Rhodopirellula isolated from brackish sediments collected in the Tagus River estuary, Portugal.</title>
        <authorList>
            <person name="Vitorino I.R."/>
            <person name="Klimek D."/>
            <person name="Calusinska M."/>
            <person name="Lobo-da-Cunha A."/>
            <person name="Vasconcelos V."/>
            <person name="Lage O.M."/>
        </authorList>
    </citation>
    <scope>NUCLEOTIDE SEQUENCE [LARGE SCALE GENOMIC DNA]</scope>
    <source>
        <strain evidence="3 4">ICT_H3.1</strain>
    </source>
</reference>
<dbReference type="Gene3D" id="2.60.120.1440">
    <property type="match status" value="1"/>
</dbReference>
<accession>A0ABT0TXF0</accession>
<keyword evidence="1" id="KW-0472">Membrane</keyword>
<evidence type="ECO:0000259" key="2">
    <source>
        <dbReference type="Pfam" id="PF04773"/>
    </source>
</evidence>
<sequence>MNQKNDPHATRRQLEELASAIIDGTVDHEQIEELDFLLRDARENRVFFLQYMDLQSGMVSVLSSDADEKHALTDSSFDWASTLAEYAASRRSPAATQGKVSALGNGAVSRVRSNVAPWIVSGVSLAASLIFAIAFYTTQAVDQSQHQPTMVQQVVSQNAQRDVVRLVDLAGAELFNEAVPARGNSLEYQREYALVSGMMSLKFPCGAEVILEAPSVIEIADPMQLLVKAGKCSVHAPDGAEGFQVITPQTEVTDLGTRFSVSVEEGGNTEVQVIEGAAEVRQLDQDESEKVLLNEKQATRFDGGESSTVEFTPSMYRSQLPDRVIGFEVNNESVATAGRLESVTIQSAGVPHTYTVDQLIGVEVIHFRAGSNSSNVSMPVGQNLGDGDSRRIVIESDAYLHTGFLNPGGRIEPLSSDPIISGDDDEGLTQGIAVRFREPVVNRPGPDMVFFELQSAMNPAAGDAFHVSPLKFEPGLRTHTVTRYDITLNSPDAWQIPDFELMQFTSRVKSVNDLLYGTFEVRNPGMAFWAIAVSIDFSDLGYAEDSVVEGVFFQDVLDDEHYVDPVFIAGLPPVSEGTK</sequence>
<evidence type="ECO:0000313" key="4">
    <source>
        <dbReference type="Proteomes" id="UP001202961"/>
    </source>
</evidence>
<dbReference type="RefSeq" id="WP_250926952.1">
    <property type="nucleotide sequence ID" value="NZ_JAMQBK010000007.1"/>
</dbReference>
<feature type="transmembrane region" description="Helical" evidence="1">
    <location>
        <begin position="115"/>
        <end position="136"/>
    </location>
</feature>
<dbReference type="Proteomes" id="UP001202961">
    <property type="component" value="Unassembled WGS sequence"/>
</dbReference>
<dbReference type="PANTHER" id="PTHR30273:SF2">
    <property type="entry name" value="PROTEIN FECR"/>
    <property type="match status" value="1"/>
</dbReference>
<comment type="caution">
    <text evidence="3">The sequence shown here is derived from an EMBL/GenBank/DDBJ whole genome shotgun (WGS) entry which is preliminary data.</text>
</comment>
<dbReference type="EMBL" id="JAMQBK010000007">
    <property type="protein sequence ID" value="MCM2369277.1"/>
    <property type="molecule type" value="Genomic_DNA"/>
</dbReference>
<gene>
    <name evidence="3" type="ORF">NB063_01450</name>
</gene>
<feature type="domain" description="FecR protein" evidence="2">
    <location>
        <begin position="201"/>
        <end position="278"/>
    </location>
</feature>
<dbReference type="PANTHER" id="PTHR30273">
    <property type="entry name" value="PERIPLASMIC SIGNAL SENSOR AND SIGMA FACTOR ACTIVATOR FECR-RELATED"/>
    <property type="match status" value="1"/>
</dbReference>
<organism evidence="3 4">
    <name type="scientific">Aporhodopirellula aestuarii</name>
    <dbReference type="NCBI Taxonomy" id="2950107"/>
    <lineage>
        <taxon>Bacteria</taxon>
        <taxon>Pseudomonadati</taxon>
        <taxon>Planctomycetota</taxon>
        <taxon>Planctomycetia</taxon>
        <taxon>Pirellulales</taxon>
        <taxon>Pirellulaceae</taxon>
        <taxon>Aporhodopirellula</taxon>
    </lineage>
</organism>
<protein>
    <submittedName>
        <fullName evidence="3">FecR family protein</fullName>
    </submittedName>
</protein>
<evidence type="ECO:0000256" key="1">
    <source>
        <dbReference type="SAM" id="Phobius"/>
    </source>
</evidence>
<dbReference type="Pfam" id="PF04773">
    <property type="entry name" value="FecR"/>
    <property type="match status" value="1"/>
</dbReference>
<dbReference type="InterPro" id="IPR012373">
    <property type="entry name" value="Ferrdict_sens_TM"/>
</dbReference>
<keyword evidence="1" id="KW-1133">Transmembrane helix</keyword>
<keyword evidence="4" id="KW-1185">Reference proteome</keyword>
<name>A0ABT0TXF0_9BACT</name>
<evidence type="ECO:0000313" key="3">
    <source>
        <dbReference type="EMBL" id="MCM2369277.1"/>
    </source>
</evidence>
<proteinExistence type="predicted"/>
<dbReference type="InterPro" id="IPR006860">
    <property type="entry name" value="FecR"/>
</dbReference>
<keyword evidence="1" id="KW-0812">Transmembrane</keyword>